<comment type="caution">
    <text evidence="1">The sequence shown here is derived from an EMBL/GenBank/DDBJ whole genome shotgun (WGS) entry which is preliminary data.</text>
</comment>
<evidence type="ECO:0008006" key="3">
    <source>
        <dbReference type="Google" id="ProtNLM"/>
    </source>
</evidence>
<keyword evidence="2" id="KW-1185">Reference proteome</keyword>
<proteinExistence type="predicted"/>
<dbReference type="OrthoDB" id="8098905at2"/>
<dbReference type="RefSeq" id="WP_107651748.1">
    <property type="nucleotide sequence ID" value="NZ_PZJX01000046.1"/>
</dbReference>
<accession>A0A2T4IPZ9</accession>
<sequence length="61" mass="6648">MAKKKSKLELSGVSAVSPAEAYEAAYFARKCGLTRDEALKIMREAQRSAEATISAGTRRQN</sequence>
<reference evidence="1 2" key="1">
    <citation type="submission" date="2018-03" db="EMBL/GenBank/DDBJ databases">
        <title>Genome sequence of the symbiotic type strain Mesorhizobium helmanticense CSLC115NT isolated from Lotus corniculatus nodules.</title>
        <authorList>
            <person name="Sannazzaro A.I."/>
            <person name="Torres Tejerizo G.A."/>
            <person name="Dip D."/>
            <person name="Caballero M."/>
            <person name="Pistorio M."/>
            <person name="Estrella M.J."/>
        </authorList>
    </citation>
    <scope>NUCLEOTIDE SEQUENCE [LARGE SCALE GENOMIC DNA]</scope>
    <source>
        <strain evidence="1 2">CSLC115N</strain>
    </source>
</reference>
<protein>
    <recommendedName>
        <fullName evidence="3">DUF3606 domain-containing protein</fullName>
    </recommendedName>
</protein>
<dbReference type="AlphaFoldDB" id="A0A2T4IPZ9"/>
<organism evidence="1 2">
    <name type="scientific">Mesorhizobium helmanticense</name>
    <dbReference type="NCBI Taxonomy" id="1776423"/>
    <lineage>
        <taxon>Bacteria</taxon>
        <taxon>Pseudomonadati</taxon>
        <taxon>Pseudomonadota</taxon>
        <taxon>Alphaproteobacteria</taxon>
        <taxon>Hyphomicrobiales</taxon>
        <taxon>Phyllobacteriaceae</taxon>
        <taxon>Mesorhizobium</taxon>
    </lineage>
</organism>
<dbReference type="Proteomes" id="UP000240259">
    <property type="component" value="Unassembled WGS sequence"/>
</dbReference>
<dbReference type="EMBL" id="PZJX01000046">
    <property type="protein sequence ID" value="PTE07709.1"/>
    <property type="molecule type" value="Genomic_DNA"/>
</dbReference>
<evidence type="ECO:0000313" key="1">
    <source>
        <dbReference type="EMBL" id="PTE07709.1"/>
    </source>
</evidence>
<gene>
    <name evidence="1" type="ORF">C9427_25035</name>
</gene>
<evidence type="ECO:0000313" key="2">
    <source>
        <dbReference type="Proteomes" id="UP000240259"/>
    </source>
</evidence>
<name>A0A2T4IPZ9_9HYPH</name>